<dbReference type="SUPFAM" id="SSF56954">
    <property type="entry name" value="Outer membrane efflux proteins (OEP)"/>
    <property type="match status" value="1"/>
</dbReference>
<dbReference type="PANTHER" id="PTHR30026:SF20">
    <property type="entry name" value="OUTER MEMBRANE PROTEIN TOLC"/>
    <property type="match status" value="1"/>
</dbReference>
<protein>
    <submittedName>
        <fullName evidence="9">TolC family protein</fullName>
    </submittedName>
</protein>
<evidence type="ECO:0000256" key="2">
    <source>
        <dbReference type="ARBA" id="ARBA00007613"/>
    </source>
</evidence>
<keyword evidence="4" id="KW-1134">Transmembrane beta strand</keyword>
<dbReference type="GO" id="GO:1990281">
    <property type="term" value="C:efflux pump complex"/>
    <property type="evidence" value="ECO:0007669"/>
    <property type="project" value="TreeGrafter"/>
</dbReference>
<dbReference type="PANTHER" id="PTHR30026">
    <property type="entry name" value="OUTER MEMBRANE PROTEIN TOLC"/>
    <property type="match status" value="1"/>
</dbReference>
<comment type="similarity">
    <text evidence="2">Belongs to the outer membrane factor (OMF) (TC 1.B.17) family.</text>
</comment>
<dbReference type="Proteomes" id="UP000317169">
    <property type="component" value="Unassembled WGS sequence"/>
</dbReference>
<evidence type="ECO:0000256" key="1">
    <source>
        <dbReference type="ARBA" id="ARBA00004442"/>
    </source>
</evidence>
<keyword evidence="6" id="KW-0472">Membrane</keyword>
<keyword evidence="5" id="KW-0812">Transmembrane</keyword>
<dbReference type="EMBL" id="VIAR01000011">
    <property type="protein sequence ID" value="TQD36265.1"/>
    <property type="molecule type" value="Genomic_DNA"/>
</dbReference>
<comment type="subcellular location">
    <subcellularLocation>
        <location evidence="1">Cell outer membrane</location>
    </subcellularLocation>
</comment>
<organism evidence="9 10">
    <name type="scientific">Haloflavibacter putidus</name>
    <dbReference type="NCBI Taxonomy" id="2576776"/>
    <lineage>
        <taxon>Bacteria</taxon>
        <taxon>Pseudomonadati</taxon>
        <taxon>Bacteroidota</taxon>
        <taxon>Flavobacteriia</taxon>
        <taxon>Flavobacteriales</taxon>
        <taxon>Flavobacteriaceae</taxon>
        <taxon>Haloflavibacter</taxon>
    </lineage>
</organism>
<evidence type="ECO:0000256" key="8">
    <source>
        <dbReference type="SAM" id="Coils"/>
    </source>
</evidence>
<evidence type="ECO:0000256" key="6">
    <source>
        <dbReference type="ARBA" id="ARBA00023136"/>
    </source>
</evidence>
<keyword evidence="3" id="KW-0813">Transport</keyword>
<evidence type="ECO:0000256" key="3">
    <source>
        <dbReference type="ARBA" id="ARBA00022448"/>
    </source>
</evidence>
<dbReference type="GO" id="GO:0009279">
    <property type="term" value="C:cell outer membrane"/>
    <property type="evidence" value="ECO:0007669"/>
    <property type="project" value="UniProtKB-SubCell"/>
</dbReference>
<keyword evidence="10" id="KW-1185">Reference proteome</keyword>
<evidence type="ECO:0000256" key="5">
    <source>
        <dbReference type="ARBA" id="ARBA00022692"/>
    </source>
</evidence>
<dbReference type="Pfam" id="PF02321">
    <property type="entry name" value="OEP"/>
    <property type="match status" value="1"/>
</dbReference>
<proteinExistence type="inferred from homology"/>
<dbReference type="InterPro" id="IPR003423">
    <property type="entry name" value="OMP_efflux"/>
</dbReference>
<name>A0A507ZN03_9FLAO</name>
<evidence type="ECO:0000256" key="7">
    <source>
        <dbReference type="ARBA" id="ARBA00023237"/>
    </source>
</evidence>
<evidence type="ECO:0000313" key="10">
    <source>
        <dbReference type="Proteomes" id="UP000317169"/>
    </source>
</evidence>
<comment type="caution">
    <text evidence="9">The sequence shown here is derived from an EMBL/GenBank/DDBJ whole genome shotgun (WGS) entry which is preliminary data.</text>
</comment>
<gene>
    <name evidence="9" type="ORF">FKR84_10655</name>
</gene>
<evidence type="ECO:0000313" key="9">
    <source>
        <dbReference type="EMBL" id="TQD36265.1"/>
    </source>
</evidence>
<dbReference type="RefSeq" id="WP_141422294.1">
    <property type="nucleotide sequence ID" value="NZ_VIAR01000011.1"/>
</dbReference>
<keyword evidence="8" id="KW-0175">Coiled coil</keyword>
<reference evidence="9 10" key="1">
    <citation type="submission" date="2019-06" db="EMBL/GenBank/DDBJ databases">
        <title>Flavibacter putida gen. nov., sp. nov., a novel marine bacterium of the family Flavobacteriaceae isolated from coastal seawater.</title>
        <authorList>
            <person name="Feng X."/>
        </authorList>
    </citation>
    <scope>NUCLEOTIDE SEQUENCE [LARGE SCALE GENOMIC DNA]</scope>
    <source>
        <strain evidence="9 10">PLHSN227</strain>
    </source>
</reference>
<dbReference type="AlphaFoldDB" id="A0A507ZN03"/>
<dbReference type="InterPro" id="IPR051906">
    <property type="entry name" value="TolC-like"/>
</dbReference>
<dbReference type="Gene3D" id="1.20.1600.10">
    <property type="entry name" value="Outer membrane efflux proteins (OEP)"/>
    <property type="match status" value="1"/>
</dbReference>
<accession>A0A507ZN03</accession>
<feature type="coiled-coil region" evidence="8">
    <location>
        <begin position="309"/>
        <end position="361"/>
    </location>
</feature>
<dbReference type="GO" id="GO:0015288">
    <property type="term" value="F:porin activity"/>
    <property type="evidence" value="ECO:0007669"/>
    <property type="project" value="TreeGrafter"/>
</dbReference>
<dbReference type="GO" id="GO:0015562">
    <property type="term" value="F:efflux transmembrane transporter activity"/>
    <property type="evidence" value="ECO:0007669"/>
    <property type="project" value="InterPro"/>
</dbReference>
<evidence type="ECO:0000256" key="4">
    <source>
        <dbReference type="ARBA" id="ARBA00022452"/>
    </source>
</evidence>
<dbReference type="OrthoDB" id="1680428at2"/>
<sequence>MIKVKLINAFRLQKTCFPTGVVLLVMLLFFSWNTNGQHLNNYIEKAVNNNPDIQAIKKQYAISAEKITASKSLPNTKFSGGYMFSKEDMPMMWQGEFSVMQMFPWFGTLSARENYSTALADADFLEIEIAKRKIVKDLSLSYYRLYEIIQKQEVVDANIELLQAYEQMALTSVEVGNASAVAVLRLQIRQNKLRERKQVLAQNYEAERTVFNKLLNREKDANIAIVDSLIIPKKDTEIDFEKLRLHPKIKKINQLNKIVSQADALNQKESGPQLGVGMEYMYFTEMPDMFMPMVSVSIPLFNKKYKSVARQNKLRYDELDKQEEAVENNLLTQLQTAVKSRNVARIRVQTQKENLKQAKDAEDILLKSYETGTINFNDVLDIQELQLEFGLKLIEAVQAYYTQLAIIAYYTTN</sequence>
<keyword evidence="7" id="KW-0998">Cell outer membrane</keyword>